<organism evidence="1">
    <name type="scientific">Mycetohabitans sp</name>
    <dbReference type="NCBI Taxonomy" id="2571162"/>
    <lineage>
        <taxon>Bacteria</taxon>
        <taxon>Pseudomonadati</taxon>
        <taxon>Pseudomonadota</taxon>
        <taxon>Betaproteobacteria</taxon>
        <taxon>Burkholderiales</taxon>
        <taxon>Burkholderiaceae</taxon>
        <taxon>Mycetohabitans</taxon>
    </lineage>
</organism>
<evidence type="ECO:0000313" key="1">
    <source>
        <dbReference type="EMBL" id="QGY72808.1"/>
    </source>
</evidence>
<dbReference type="AlphaFoldDB" id="A0A6B9HDA5"/>
<accession>A0A6B9HDA5</accession>
<dbReference type="EMBL" id="MN695284">
    <property type="protein sequence ID" value="QGY72808.1"/>
    <property type="molecule type" value="Genomic_DNA"/>
</dbReference>
<reference evidence="1" key="1">
    <citation type="journal article" date="2020" name="ACS Chem. Biol.">
        <title>Genome Mining and Heterologous Expression Reveal Two Distinct Families of Lasso Peptides Highly Conserved in Endofungal Bacteria.</title>
        <authorList>
            <person name="Bratovanov E.V."/>
            <person name="Ishida K."/>
            <person name="Heinze B."/>
            <person name="Pidot S.J."/>
            <person name="Stinear T.P."/>
            <person name="Hegemann J.D."/>
            <person name="Marahiel M.A."/>
            <person name="Hertweck C."/>
        </authorList>
    </citation>
    <scope>NUCLEOTIDE SEQUENCE</scope>
    <source>
        <strain evidence="1">B4</strain>
    </source>
</reference>
<name>A0A6B9HDA5_9BURK</name>
<protein>
    <submittedName>
        <fullName evidence="1">Uncharacterized protein</fullName>
    </submittedName>
</protein>
<proteinExistence type="predicted"/>
<sequence>MTNVMAFTMNFAALLVKTFTIFELRAPGLAATRKHSRAPAKPHWVP</sequence>